<gene>
    <name evidence="3" type="ORF">VZ95_00790</name>
</gene>
<keyword evidence="1" id="KW-0456">Lyase</keyword>
<dbReference type="GO" id="GO:0016829">
    <property type="term" value="F:lyase activity"/>
    <property type="evidence" value="ECO:0007669"/>
    <property type="project" value="UniProtKB-KW"/>
</dbReference>
<dbReference type="InterPro" id="IPR002840">
    <property type="entry name" value="PMDh-S-like_dom"/>
</dbReference>
<dbReference type="Gene3D" id="3.50.30.10">
    <property type="entry name" value="Phosphohistidine domain"/>
    <property type="match status" value="1"/>
</dbReference>
<keyword evidence="4" id="KW-1185">Reference proteome</keyword>
<dbReference type="SUPFAM" id="SSF52016">
    <property type="entry name" value="LeuD/IlvD-like"/>
    <property type="match status" value="1"/>
</dbReference>
<dbReference type="CDD" id="cd01356">
    <property type="entry name" value="AcnX_swivel"/>
    <property type="match status" value="1"/>
</dbReference>
<evidence type="ECO:0000313" key="4">
    <source>
        <dbReference type="Proteomes" id="UP000033774"/>
    </source>
</evidence>
<accession>A0A0F3IWN2</accession>
<proteinExistence type="predicted"/>
<evidence type="ECO:0000259" key="2">
    <source>
        <dbReference type="Pfam" id="PF01989"/>
    </source>
</evidence>
<organism evidence="3 4">
    <name type="scientific">Elstera litoralis</name>
    <dbReference type="NCBI Taxonomy" id="552518"/>
    <lineage>
        <taxon>Bacteria</taxon>
        <taxon>Pseudomonadati</taxon>
        <taxon>Pseudomonadota</taxon>
        <taxon>Alphaproteobacteria</taxon>
        <taxon>Rhodospirillales</taxon>
        <taxon>Rhodospirillaceae</taxon>
        <taxon>Elstera</taxon>
    </lineage>
</organism>
<sequence>MIRAGRAYAAGEAEGLAVVLTDPLSFWGGVAVATGAIIDRSHPQVGQSLAGKILVMPCGRGSSSASSVLAECLRLGTGPLGILLARPDPILTVAALVAEALYDIRCPIVVAEIDGIATGDRLRLTATGSAAQVVRL</sequence>
<dbReference type="PANTHER" id="PTHR36577">
    <property type="entry name" value="DUF521 DOMAIN PROTEIN (AFU_ORTHOLOGUE AFUA_6G00490)"/>
    <property type="match status" value="1"/>
</dbReference>
<dbReference type="Pfam" id="PF01989">
    <property type="entry name" value="AcnX_swivel_put"/>
    <property type="match status" value="1"/>
</dbReference>
<protein>
    <recommendedName>
        <fullName evidence="2">Phosphomevalonate dehydratase small subunit-like domain-containing protein</fullName>
    </recommendedName>
</protein>
<reference evidence="3 4" key="1">
    <citation type="submission" date="2015-03" db="EMBL/GenBank/DDBJ databases">
        <title>Draft genome sequence of Elstera litoralis.</title>
        <authorList>
            <person name="Rahalkar M.C."/>
            <person name="Dhakephalkar P.K."/>
            <person name="Pore S.D."/>
            <person name="Arora P."/>
            <person name="Kapse N.G."/>
            <person name="Pandit P.S."/>
        </authorList>
    </citation>
    <scope>NUCLEOTIDE SEQUENCE [LARGE SCALE GENOMIC DNA]</scope>
    <source>
        <strain evidence="3 4">Dia-1</strain>
    </source>
</reference>
<feature type="domain" description="Phosphomevalonate dehydratase small subunit-like" evidence="2">
    <location>
        <begin position="24"/>
        <end position="99"/>
    </location>
</feature>
<dbReference type="EMBL" id="LAJY01000011">
    <property type="protein sequence ID" value="KJV11076.1"/>
    <property type="molecule type" value="Genomic_DNA"/>
</dbReference>
<evidence type="ECO:0000313" key="3">
    <source>
        <dbReference type="EMBL" id="KJV11076.1"/>
    </source>
</evidence>
<comment type="caution">
    <text evidence="3">The sequence shown here is derived from an EMBL/GenBank/DDBJ whole genome shotgun (WGS) entry which is preliminary data.</text>
</comment>
<dbReference type="OrthoDB" id="9815264at2"/>
<evidence type="ECO:0000256" key="1">
    <source>
        <dbReference type="ARBA" id="ARBA00023239"/>
    </source>
</evidence>
<dbReference type="Proteomes" id="UP000033774">
    <property type="component" value="Unassembled WGS sequence"/>
</dbReference>
<dbReference type="PANTHER" id="PTHR36577:SF3">
    <property type="entry name" value="DUF521 DOMAIN PROTEIN (AFU_ORTHOLOGUE AFUA_6G00490)"/>
    <property type="match status" value="1"/>
</dbReference>
<dbReference type="AlphaFoldDB" id="A0A0F3IWN2"/>
<name>A0A0F3IWN2_9PROT</name>